<dbReference type="Proteomes" id="UP001148629">
    <property type="component" value="Unassembled WGS sequence"/>
</dbReference>
<dbReference type="EMBL" id="JANRMS010003325">
    <property type="protein sequence ID" value="KAJ3518806.1"/>
    <property type="molecule type" value="Genomic_DNA"/>
</dbReference>
<evidence type="ECO:0000313" key="2">
    <source>
        <dbReference type="Proteomes" id="UP001148629"/>
    </source>
</evidence>
<sequence length="212" mass="23879">MMKKSVKTLKEYGQVSLPAGENWTLDKNEWGRVHLGLKFHSLRSDPALRNLEIHRSRRRQLMCPFPQILISASAVIAAMIISREEGTDACSSFRLLCNFHPSPALLTPIPPVLLPSLATLPSNYPGTDLVFSSRFCFAALTPTLPSHHHDKKQAQMNNSTLRHTALAGQANVTIKLDHHRRLRELDRSHQSRKLLKALANSTLVPRFNKQLI</sequence>
<evidence type="ECO:0000313" key="1">
    <source>
        <dbReference type="EMBL" id="KAJ3518806.1"/>
    </source>
</evidence>
<gene>
    <name evidence="1" type="ORF">NM208_g14374</name>
</gene>
<protein>
    <submittedName>
        <fullName evidence="1">Uncharacterized protein</fullName>
    </submittedName>
</protein>
<comment type="caution">
    <text evidence="1">The sequence shown here is derived from an EMBL/GenBank/DDBJ whole genome shotgun (WGS) entry which is preliminary data.</text>
</comment>
<accession>A0ACC1RGC5</accession>
<name>A0ACC1RGC5_9HYPO</name>
<reference evidence="1" key="1">
    <citation type="submission" date="2022-08" db="EMBL/GenBank/DDBJ databases">
        <title>Genome Sequence of Fusarium decemcellulare.</title>
        <authorList>
            <person name="Buettner E."/>
        </authorList>
    </citation>
    <scope>NUCLEOTIDE SEQUENCE</scope>
    <source>
        <strain evidence="1">Babe19</strain>
    </source>
</reference>
<organism evidence="1 2">
    <name type="scientific">Fusarium decemcellulare</name>
    <dbReference type="NCBI Taxonomy" id="57161"/>
    <lineage>
        <taxon>Eukaryota</taxon>
        <taxon>Fungi</taxon>
        <taxon>Dikarya</taxon>
        <taxon>Ascomycota</taxon>
        <taxon>Pezizomycotina</taxon>
        <taxon>Sordariomycetes</taxon>
        <taxon>Hypocreomycetidae</taxon>
        <taxon>Hypocreales</taxon>
        <taxon>Nectriaceae</taxon>
        <taxon>Fusarium</taxon>
        <taxon>Fusarium decemcellulare species complex</taxon>
    </lineage>
</organism>
<keyword evidence="2" id="KW-1185">Reference proteome</keyword>
<proteinExistence type="predicted"/>